<dbReference type="Gene3D" id="3.30.710.10">
    <property type="entry name" value="Potassium Channel Kv1.1, Chain A"/>
    <property type="match status" value="1"/>
</dbReference>
<evidence type="ECO:0000313" key="2">
    <source>
        <dbReference type="EMBL" id="WPA98848.1"/>
    </source>
</evidence>
<dbReference type="GeneID" id="90643966"/>
<dbReference type="RefSeq" id="XP_065458472.1">
    <property type="nucleotide sequence ID" value="XM_065602400.1"/>
</dbReference>
<accession>A0ABZ0NH42</accession>
<keyword evidence="3" id="KW-1185">Reference proteome</keyword>
<feature type="region of interest" description="Disordered" evidence="1">
    <location>
        <begin position="353"/>
        <end position="384"/>
    </location>
</feature>
<evidence type="ECO:0000256" key="1">
    <source>
        <dbReference type="SAM" id="MobiDB-lite"/>
    </source>
</evidence>
<protein>
    <recommendedName>
        <fullName evidence="4">BTB domain-containing protein</fullName>
    </recommendedName>
</protein>
<proteinExistence type="predicted"/>
<gene>
    <name evidence="2" type="ORF">RHO25_003461</name>
</gene>
<organism evidence="2 3">
    <name type="scientific">Cercospora beticola</name>
    <name type="common">Sugarbeet leaf spot fungus</name>
    <dbReference type="NCBI Taxonomy" id="122368"/>
    <lineage>
        <taxon>Eukaryota</taxon>
        <taxon>Fungi</taxon>
        <taxon>Dikarya</taxon>
        <taxon>Ascomycota</taxon>
        <taxon>Pezizomycotina</taxon>
        <taxon>Dothideomycetes</taxon>
        <taxon>Dothideomycetidae</taxon>
        <taxon>Mycosphaerellales</taxon>
        <taxon>Mycosphaerellaceae</taxon>
        <taxon>Cercospora</taxon>
    </lineage>
</organism>
<dbReference type="Proteomes" id="UP001302367">
    <property type="component" value="Chromosome 2"/>
</dbReference>
<dbReference type="InterPro" id="IPR011333">
    <property type="entry name" value="SKP1/BTB/POZ_sf"/>
</dbReference>
<reference evidence="2 3" key="1">
    <citation type="submission" date="2023-09" db="EMBL/GenBank/DDBJ databases">
        <title>Complete-Gapless Cercospora beticola genome.</title>
        <authorList>
            <person name="Wyatt N.A."/>
            <person name="Spanner R.E."/>
            <person name="Bolton M.D."/>
        </authorList>
    </citation>
    <scope>NUCLEOTIDE SEQUENCE [LARGE SCALE GENOMIC DNA]</scope>
    <source>
        <strain evidence="2">Cb09-40</strain>
    </source>
</reference>
<dbReference type="EMBL" id="CP134185">
    <property type="protein sequence ID" value="WPA98848.1"/>
    <property type="molecule type" value="Genomic_DNA"/>
</dbReference>
<evidence type="ECO:0008006" key="4">
    <source>
        <dbReference type="Google" id="ProtNLM"/>
    </source>
</evidence>
<name>A0ABZ0NH42_CERBT</name>
<evidence type="ECO:0000313" key="3">
    <source>
        <dbReference type="Proteomes" id="UP001302367"/>
    </source>
</evidence>
<sequence length="384" mass="42560">MSISAELIEISPDGDVILVCGEQFRDGQVKKLKVNSATLALGSPVMKATFKPHFKEGTDLRLNAGSSPLEISLPEDDSLAMEIICHVLHLRNDAVDTSGEFSSEDILRVAIATDKYTCQIAMMFPAEKWLDRPHNDEQELHVLFTTAYLFRNSHAFYKLGRGLINHTSLYSTVSSASEYEKDHLLPVLHALDWKRQEIQMRAHAAIEEAIDARSDIRNDPEVSHTCLPGCSIAEMCFHGFILGLKRRNLYPLQAIRESTLRQVFGQMQSVYHKPPREAFACASPDCIGRTKSLGQGWVGCLSYPAAHLQSSYGGPCLTCFLEDGCVCLQGCDHWADPEPPSWKSPWTFLELPTADVPSPPTKPPTSVSAIAQTTTGHRRNLSLP</sequence>